<evidence type="ECO:0000313" key="1">
    <source>
        <dbReference type="EMBL" id="EPT05726.1"/>
    </source>
</evidence>
<feature type="non-terminal residue" evidence="1">
    <location>
        <position position="142"/>
    </location>
</feature>
<dbReference type="STRING" id="743788.S8FX95"/>
<name>S8FX95_FOMSC</name>
<dbReference type="AlphaFoldDB" id="S8FX95"/>
<dbReference type="InParanoid" id="S8FX95"/>
<dbReference type="OrthoDB" id="2800937at2759"/>
<protein>
    <recommendedName>
        <fullName evidence="3">Reverse transcriptase</fullName>
    </recommendedName>
</protein>
<evidence type="ECO:0008006" key="3">
    <source>
        <dbReference type="Google" id="ProtNLM"/>
    </source>
</evidence>
<dbReference type="EMBL" id="KE504123">
    <property type="protein sequence ID" value="EPT05726.1"/>
    <property type="molecule type" value="Genomic_DNA"/>
</dbReference>
<feature type="non-terminal residue" evidence="1">
    <location>
        <position position="1"/>
    </location>
</feature>
<accession>S8FX95</accession>
<sequence length="142" mass="16470">VMPSAEAKFLGVWIDRKLRFRRQAEYALRKGTTWYLQFGRLARPKSGITMRHVRTLYEQMLLPGMLYAASVWIVPQRTIAGRKKTYGSVGIIRRLGRVHRQVCTMITGALRSTPTDSMETHLNLPPFHLLVDRMIMREATRL</sequence>
<dbReference type="eggNOG" id="KOG1075">
    <property type="taxonomic scope" value="Eukaryota"/>
</dbReference>
<organism evidence="1 2">
    <name type="scientific">Fomitopsis schrenkii</name>
    <name type="common">Brown rot fungus</name>
    <dbReference type="NCBI Taxonomy" id="2126942"/>
    <lineage>
        <taxon>Eukaryota</taxon>
        <taxon>Fungi</taxon>
        <taxon>Dikarya</taxon>
        <taxon>Basidiomycota</taxon>
        <taxon>Agaricomycotina</taxon>
        <taxon>Agaricomycetes</taxon>
        <taxon>Polyporales</taxon>
        <taxon>Fomitopsis</taxon>
    </lineage>
</organism>
<evidence type="ECO:0000313" key="2">
    <source>
        <dbReference type="Proteomes" id="UP000015241"/>
    </source>
</evidence>
<reference evidence="1 2" key="1">
    <citation type="journal article" date="2012" name="Science">
        <title>The Paleozoic origin of enzymatic lignin decomposition reconstructed from 31 fungal genomes.</title>
        <authorList>
            <person name="Floudas D."/>
            <person name="Binder M."/>
            <person name="Riley R."/>
            <person name="Barry K."/>
            <person name="Blanchette R.A."/>
            <person name="Henrissat B."/>
            <person name="Martinez A.T."/>
            <person name="Otillar R."/>
            <person name="Spatafora J.W."/>
            <person name="Yadav J.S."/>
            <person name="Aerts A."/>
            <person name="Benoit I."/>
            <person name="Boyd A."/>
            <person name="Carlson A."/>
            <person name="Copeland A."/>
            <person name="Coutinho P.M."/>
            <person name="de Vries R.P."/>
            <person name="Ferreira P."/>
            <person name="Findley K."/>
            <person name="Foster B."/>
            <person name="Gaskell J."/>
            <person name="Glotzer D."/>
            <person name="Gorecki P."/>
            <person name="Heitman J."/>
            <person name="Hesse C."/>
            <person name="Hori C."/>
            <person name="Igarashi K."/>
            <person name="Jurgens J.A."/>
            <person name="Kallen N."/>
            <person name="Kersten P."/>
            <person name="Kohler A."/>
            <person name="Kuees U."/>
            <person name="Kumar T.K.A."/>
            <person name="Kuo A."/>
            <person name="LaButti K."/>
            <person name="Larrondo L.F."/>
            <person name="Lindquist E."/>
            <person name="Ling A."/>
            <person name="Lombard V."/>
            <person name="Lucas S."/>
            <person name="Lundell T."/>
            <person name="Martin R."/>
            <person name="McLaughlin D.J."/>
            <person name="Morgenstern I."/>
            <person name="Morin E."/>
            <person name="Murat C."/>
            <person name="Nagy L.G."/>
            <person name="Nolan M."/>
            <person name="Ohm R.A."/>
            <person name="Patyshakuliyeva A."/>
            <person name="Rokas A."/>
            <person name="Ruiz-Duenas F.J."/>
            <person name="Sabat G."/>
            <person name="Salamov A."/>
            <person name="Samejima M."/>
            <person name="Schmutz J."/>
            <person name="Slot J.C."/>
            <person name="St John F."/>
            <person name="Stenlid J."/>
            <person name="Sun H."/>
            <person name="Sun S."/>
            <person name="Syed K."/>
            <person name="Tsang A."/>
            <person name="Wiebenga A."/>
            <person name="Young D."/>
            <person name="Pisabarro A."/>
            <person name="Eastwood D.C."/>
            <person name="Martin F."/>
            <person name="Cullen D."/>
            <person name="Grigoriev I.V."/>
            <person name="Hibbett D.S."/>
        </authorList>
    </citation>
    <scope>NUCLEOTIDE SEQUENCE</scope>
    <source>
        <strain evidence="2">FP-58527</strain>
    </source>
</reference>
<keyword evidence="2" id="KW-1185">Reference proteome</keyword>
<proteinExistence type="predicted"/>
<dbReference type="Proteomes" id="UP000015241">
    <property type="component" value="Unassembled WGS sequence"/>
</dbReference>
<dbReference type="HOGENOM" id="CLU_114215_0_0_1"/>
<gene>
    <name evidence="1" type="ORF">FOMPIDRAFT_6887</name>
</gene>